<dbReference type="PANTHER" id="PTHR34575">
    <property type="entry name" value="PROTEIN PAM68, CHLOROPLASTIC"/>
    <property type="match status" value="1"/>
</dbReference>
<feature type="compositionally biased region" description="Polar residues" evidence="1">
    <location>
        <begin position="1"/>
        <end position="16"/>
    </location>
</feature>
<sequence length="180" mass="19261">MSTEPSGDAKSGSNDSRLPFEPRQKRKKSAKPQPEPATSQPTPKKTAPSKTTAPTASSKTTASKKDKPSAASKESMAIPEVVSKRMVRRMALLCGTPTVLGILTFFVSYFLVTKLGLKLPNVAVVLVSMGFFGLGVLGLTYGVLSASWDEEVPGTKLGWQEFTLNLGRLTSAWRSAGQKD</sequence>
<proteinExistence type="predicted"/>
<dbReference type="Pfam" id="PF11947">
    <property type="entry name" value="DUF3464"/>
    <property type="match status" value="1"/>
</dbReference>
<feature type="transmembrane region" description="Helical" evidence="2">
    <location>
        <begin position="123"/>
        <end position="144"/>
    </location>
</feature>
<accession>A0A951PQT4</accession>
<feature type="transmembrane region" description="Helical" evidence="2">
    <location>
        <begin position="90"/>
        <end position="111"/>
    </location>
</feature>
<name>A0A951PQT4_9CYAN</name>
<evidence type="ECO:0000256" key="2">
    <source>
        <dbReference type="SAM" id="Phobius"/>
    </source>
</evidence>
<gene>
    <name evidence="3" type="ORF">KME25_27780</name>
</gene>
<reference evidence="3" key="2">
    <citation type="journal article" date="2022" name="Microbiol. Resour. Announc.">
        <title>Metagenome Sequencing to Explore Phylogenomics of Terrestrial Cyanobacteria.</title>
        <authorList>
            <person name="Ward R.D."/>
            <person name="Stajich J.E."/>
            <person name="Johansen J.R."/>
            <person name="Huntemann M."/>
            <person name="Clum A."/>
            <person name="Foster B."/>
            <person name="Foster B."/>
            <person name="Roux S."/>
            <person name="Palaniappan K."/>
            <person name="Varghese N."/>
            <person name="Mukherjee S."/>
            <person name="Reddy T.B.K."/>
            <person name="Daum C."/>
            <person name="Copeland A."/>
            <person name="Chen I.A."/>
            <person name="Ivanova N.N."/>
            <person name="Kyrpides N.C."/>
            <person name="Shapiro N."/>
            <person name="Eloe-Fadrosh E.A."/>
            <person name="Pietrasiak N."/>
        </authorList>
    </citation>
    <scope>NUCLEOTIDE SEQUENCE</scope>
    <source>
        <strain evidence="3">CPER-KK1</strain>
    </source>
</reference>
<dbReference type="InterPro" id="IPR021855">
    <property type="entry name" value="PAM68-like"/>
</dbReference>
<reference evidence="3" key="1">
    <citation type="submission" date="2021-05" db="EMBL/GenBank/DDBJ databases">
        <authorList>
            <person name="Pietrasiak N."/>
            <person name="Ward R."/>
            <person name="Stajich J.E."/>
            <person name="Kurbessoian T."/>
        </authorList>
    </citation>
    <scope>NUCLEOTIDE SEQUENCE</scope>
    <source>
        <strain evidence="3">CPER-KK1</strain>
    </source>
</reference>
<protein>
    <submittedName>
        <fullName evidence="3">PAM68 family protein</fullName>
    </submittedName>
</protein>
<dbReference type="AlphaFoldDB" id="A0A951PQT4"/>
<keyword evidence="2" id="KW-1133">Transmembrane helix</keyword>
<feature type="compositionally biased region" description="Low complexity" evidence="1">
    <location>
        <begin position="36"/>
        <end position="61"/>
    </location>
</feature>
<dbReference type="Proteomes" id="UP000753908">
    <property type="component" value="Unassembled WGS sequence"/>
</dbReference>
<comment type="caution">
    <text evidence="3">The sequence shown here is derived from an EMBL/GenBank/DDBJ whole genome shotgun (WGS) entry which is preliminary data.</text>
</comment>
<feature type="region of interest" description="Disordered" evidence="1">
    <location>
        <begin position="1"/>
        <end position="76"/>
    </location>
</feature>
<keyword evidence="2" id="KW-0472">Membrane</keyword>
<evidence type="ECO:0000313" key="3">
    <source>
        <dbReference type="EMBL" id="MBW4548212.1"/>
    </source>
</evidence>
<evidence type="ECO:0000313" key="4">
    <source>
        <dbReference type="Proteomes" id="UP000753908"/>
    </source>
</evidence>
<dbReference type="PANTHER" id="PTHR34575:SF1">
    <property type="entry name" value="PROTEIN PAM68, CHLOROPLASTIC"/>
    <property type="match status" value="1"/>
</dbReference>
<dbReference type="EMBL" id="JAHHIF010000056">
    <property type="protein sequence ID" value="MBW4548212.1"/>
    <property type="molecule type" value="Genomic_DNA"/>
</dbReference>
<organism evidence="3 4">
    <name type="scientific">Symplocastrum torsivum CPER-KK1</name>
    <dbReference type="NCBI Taxonomy" id="450513"/>
    <lineage>
        <taxon>Bacteria</taxon>
        <taxon>Bacillati</taxon>
        <taxon>Cyanobacteriota</taxon>
        <taxon>Cyanophyceae</taxon>
        <taxon>Oscillatoriophycideae</taxon>
        <taxon>Oscillatoriales</taxon>
        <taxon>Microcoleaceae</taxon>
        <taxon>Symplocastrum</taxon>
    </lineage>
</organism>
<evidence type="ECO:0000256" key="1">
    <source>
        <dbReference type="SAM" id="MobiDB-lite"/>
    </source>
</evidence>
<keyword evidence="2" id="KW-0812">Transmembrane</keyword>